<dbReference type="InterPro" id="IPR029063">
    <property type="entry name" value="SAM-dependent_MTases_sf"/>
</dbReference>
<dbReference type="GO" id="GO:0061542">
    <property type="term" value="F:3-demethylubiquinol 3-O-methyltransferase activity"/>
    <property type="evidence" value="ECO:0007669"/>
    <property type="project" value="UniProtKB-EC"/>
</dbReference>
<dbReference type="GO" id="GO:0032259">
    <property type="term" value="P:methylation"/>
    <property type="evidence" value="ECO:0007669"/>
    <property type="project" value="UniProtKB-KW"/>
</dbReference>
<organism evidence="2 3">
    <name type="scientific">Laceyella putida</name>
    <dbReference type="NCBI Taxonomy" id="110101"/>
    <lineage>
        <taxon>Bacteria</taxon>
        <taxon>Bacillati</taxon>
        <taxon>Bacillota</taxon>
        <taxon>Bacilli</taxon>
        <taxon>Bacillales</taxon>
        <taxon>Thermoactinomycetaceae</taxon>
        <taxon>Laceyella</taxon>
    </lineage>
</organism>
<dbReference type="EC" id="2.1.1.64" evidence="2"/>
<evidence type="ECO:0000259" key="1">
    <source>
        <dbReference type="Pfam" id="PF13649"/>
    </source>
</evidence>
<evidence type="ECO:0000313" key="2">
    <source>
        <dbReference type="EMBL" id="MFC7443049.1"/>
    </source>
</evidence>
<gene>
    <name evidence="2" type="ORF">ACFQNG_18430</name>
</gene>
<dbReference type="Pfam" id="PF13649">
    <property type="entry name" value="Methyltransf_25"/>
    <property type="match status" value="1"/>
</dbReference>
<reference evidence="3" key="1">
    <citation type="journal article" date="2019" name="Int. J. Syst. Evol. Microbiol.">
        <title>The Global Catalogue of Microorganisms (GCM) 10K type strain sequencing project: providing services to taxonomists for standard genome sequencing and annotation.</title>
        <authorList>
            <consortium name="The Broad Institute Genomics Platform"/>
            <consortium name="The Broad Institute Genome Sequencing Center for Infectious Disease"/>
            <person name="Wu L."/>
            <person name="Ma J."/>
        </authorList>
    </citation>
    <scope>NUCLEOTIDE SEQUENCE [LARGE SCALE GENOMIC DNA]</scope>
    <source>
        <strain evidence="3">CGMCC 1.12942</strain>
    </source>
</reference>
<evidence type="ECO:0000313" key="3">
    <source>
        <dbReference type="Proteomes" id="UP001596500"/>
    </source>
</evidence>
<feature type="domain" description="Methyltransferase" evidence="1">
    <location>
        <begin position="46"/>
        <end position="141"/>
    </location>
</feature>
<dbReference type="InterPro" id="IPR041698">
    <property type="entry name" value="Methyltransf_25"/>
</dbReference>
<dbReference type="SUPFAM" id="SSF53335">
    <property type="entry name" value="S-adenosyl-L-methionine-dependent methyltransferases"/>
    <property type="match status" value="1"/>
</dbReference>
<dbReference type="Gene3D" id="2.20.25.110">
    <property type="entry name" value="S-adenosyl-L-methionine-dependent methyltransferases"/>
    <property type="match status" value="1"/>
</dbReference>
<keyword evidence="2" id="KW-0489">Methyltransferase</keyword>
<keyword evidence="2" id="KW-0808">Transferase</keyword>
<dbReference type="RefSeq" id="WP_379867367.1">
    <property type="nucleotide sequence ID" value="NZ_JBHTBW010000072.1"/>
</dbReference>
<name>A0ABW2RQB0_9BACL</name>
<dbReference type="GO" id="GO:0102208">
    <property type="term" value="F:2-polyprenyl-6-hydroxyphenol methylase activity"/>
    <property type="evidence" value="ECO:0007669"/>
    <property type="project" value="UniProtKB-EC"/>
</dbReference>
<dbReference type="EMBL" id="JBHTBW010000072">
    <property type="protein sequence ID" value="MFC7443049.1"/>
    <property type="molecule type" value="Genomic_DNA"/>
</dbReference>
<proteinExistence type="predicted"/>
<accession>A0ABW2RQB0</accession>
<dbReference type="EC" id="2.1.1.222" evidence="2"/>
<protein>
    <submittedName>
        <fullName evidence="2">Class I SAM-dependent methyltransferase</fullName>
        <ecNumber evidence="2">2.1.1.222</ecNumber>
        <ecNumber evidence="2">2.1.1.64</ecNumber>
    </submittedName>
</protein>
<dbReference type="Proteomes" id="UP001596500">
    <property type="component" value="Unassembled WGS sequence"/>
</dbReference>
<keyword evidence="3" id="KW-1185">Reference proteome</keyword>
<sequence>MSKLPTILNARKITYQERAQFYDVEYDTNVDQHFLRSLVSPDVHSILEVPCGTGRNVSWLAETGCFVAEVDIEKSMVEIVKEKINQSNIQDRMQAIVSDMRDLNLKKEFDLVLVPQEAFQLLTNERDAIEALLSFRKHLSINGTILIDLATFTPQSKSQIGPSYYDPAVPNGKLVKEWTRQLPNGKSLTRSRIQHEMPSSLFLTFFYEIEGNGEKEICMADMLLRKYDLDHFLSLCKETALEVQAVYGDYDRAPYTPESERMVLLLKRKLVLRGVSL</sequence>
<dbReference type="CDD" id="cd02440">
    <property type="entry name" value="AdoMet_MTases"/>
    <property type="match status" value="1"/>
</dbReference>
<dbReference type="Gene3D" id="3.40.50.150">
    <property type="entry name" value="Vaccinia Virus protein VP39"/>
    <property type="match status" value="1"/>
</dbReference>
<comment type="caution">
    <text evidence="2">The sequence shown here is derived from an EMBL/GenBank/DDBJ whole genome shotgun (WGS) entry which is preliminary data.</text>
</comment>